<evidence type="ECO:0000259" key="3">
    <source>
        <dbReference type="PROSITE" id="PS50112"/>
    </source>
</evidence>
<dbReference type="SMART" id="SM00086">
    <property type="entry name" value="PAC"/>
    <property type="match status" value="4"/>
</dbReference>
<dbReference type="OrthoDB" id="9765776at2"/>
<dbReference type="InterPro" id="IPR013656">
    <property type="entry name" value="PAS_4"/>
</dbReference>
<dbReference type="EMBL" id="CP028324">
    <property type="protein sequence ID" value="AVR96715.1"/>
    <property type="molecule type" value="Genomic_DNA"/>
</dbReference>
<dbReference type="Pfam" id="PF08447">
    <property type="entry name" value="PAS_3"/>
    <property type="match status" value="2"/>
</dbReference>
<feature type="domain" description="PAS" evidence="3">
    <location>
        <begin position="401"/>
        <end position="431"/>
    </location>
</feature>
<accession>A0A2R4CAU4</accession>
<dbReference type="RefSeq" id="WP_107142063.1">
    <property type="nucleotide sequence ID" value="NZ_CP028324.1"/>
</dbReference>
<feature type="domain" description="PAC" evidence="4">
    <location>
        <begin position="460"/>
        <end position="512"/>
    </location>
</feature>
<dbReference type="SUPFAM" id="SSF58104">
    <property type="entry name" value="Methyl-accepting chemotaxis protein (MCP) signaling domain"/>
    <property type="match status" value="1"/>
</dbReference>
<dbReference type="NCBIfam" id="TIGR00229">
    <property type="entry name" value="sensory_box"/>
    <property type="match status" value="4"/>
</dbReference>
<dbReference type="InterPro" id="IPR050903">
    <property type="entry name" value="Bact_Chemotaxis_MeTrfase"/>
</dbReference>
<gene>
    <name evidence="5" type="ORF">C9I28_14280</name>
</gene>
<dbReference type="InterPro" id="IPR004089">
    <property type="entry name" value="MCPsignal_dom"/>
</dbReference>
<dbReference type="Gene3D" id="3.30.450.20">
    <property type="entry name" value="PAS domain"/>
    <property type="match status" value="4"/>
</dbReference>
<name>A0A2R4CAU4_9BURK</name>
<dbReference type="InterPro" id="IPR001610">
    <property type="entry name" value="PAC"/>
</dbReference>
<dbReference type="InterPro" id="IPR013655">
    <property type="entry name" value="PAS_fold_3"/>
</dbReference>
<dbReference type="PROSITE" id="PS50111">
    <property type="entry name" value="CHEMOTAXIS_TRANSDUC_2"/>
    <property type="match status" value="1"/>
</dbReference>
<proteinExistence type="predicted"/>
<dbReference type="Pfam" id="PF08448">
    <property type="entry name" value="PAS_4"/>
    <property type="match status" value="1"/>
</dbReference>
<dbReference type="PANTHER" id="PTHR24422:SF10">
    <property type="entry name" value="CHEMOTAXIS PROTEIN METHYLTRANSFERASE 2"/>
    <property type="match status" value="1"/>
</dbReference>
<evidence type="ECO:0000313" key="6">
    <source>
        <dbReference type="Proteomes" id="UP000240505"/>
    </source>
</evidence>
<dbReference type="Pfam" id="PF00015">
    <property type="entry name" value="MCPsignal"/>
    <property type="match status" value="1"/>
</dbReference>
<protein>
    <submittedName>
        <fullName evidence="5">Chemotaxis protein</fullName>
    </submittedName>
</protein>
<dbReference type="InterPro" id="IPR000700">
    <property type="entry name" value="PAS-assoc_C"/>
</dbReference>
<dbReference type="SMART" id="SM00091">
    <property type="entry name" value="PAS"/>
    <property type="match status" value="4"/>
</dbReference>
<evidence type="ECO:0000259" key="2">
    <source>
        <dbReference type="PROSITE" id="PS50111"/>
    </source>
</evidence>
<dbReference type="PROSITE" id="PS50113">
    <property type="entry name" value="PAC"/>
    <property type="match status" value="4"/>
</dbReference>
<dbReference type="GO" id="GO:0006935">
    <property type="term" value="P:chemotaxis"/>
    <property type="evidence" value="ECO:0007669"/>
    <property type="project" value="InterPro"/>
</dbReference>
<dbReference type="PRINTS" id="PR00260">
    <property type="entry name" value="CHEMTRNSDUCR"/>
</dbReference>
<dbReference type="PROSITE" id="PS50112">
    <property type="entry name" value="PAS"/>
    <property type="match status" value="4"/>
</dbReference>
<dbReference type="InterPro" id="IPR000014">
    <property type="entry name" value="PAS"/>
</dbReference>
<dbReference type="GO" id="GO:0004888">
    <property type="term" value="F:transmembrane signaling receptor activity"/>
    <property type="evidence" value="ECO:0007669"/>
    <property type="project" value="InterPro"/>
</dbReference>
<keyword evidence="6" id="KW-1185">Reference proteome</keyword>
<dbReference type="InterPro" id="IPR004090">
    <property type="entry name" value="Chemotax_Me-accpt_rcpt"/>
</dbReference>
<dbReference type="SUPFAM" id="SSF55785">
    <property type="entry name" value="PYP-like sensor domain (PAS domain)"/>
    <property type="match status" value="4"/>
</dbReference>
<sequence>MTIEYSADRLAVPAAVARPDIAAAVLDAIDATQAVLELDPSGRIVRANAYFLSMTGHGADELVGQHHRVLCTVEYAQSPAYAELWDGIRAGRTTGGTYRLVHQNGGAAWLQGMFIPVPDANGPCAHVILVATDVTAMKQKSADNAAKIAAIDRVQAVIEFDLAGHVLHANENFLATLGYRLDEIRGRHHRMFCEGAYARSHEYHEFWRHLGAGEVHSGEFKRLDKEGRPVWIQATYNPIFDAAGNPVKVVKFATDVTQAKLRTADYEGKIRAVNRVQAVIEFDLTGKVIDANENFLEVMGYRLDEVRGQHHRMFCDHAFAHSPEYLAFWERLGRGEFNAGSYRRVTKAGKDVWILASYNPIFDAEGKPVKVVKYASDITEQKQMSEDIRGKLDALGRSQAVIEFDLRGNVMTVNDNFLRTMGYVAEEVVGQHHSMFCEPELITSQQYRHFWADLAQGKFQSGRFQRRGKHGAAIWIQATYNPILDVNGKVYKVVKFAMDITAQVDREDKVTKRVHDIATVLAELTESINAIAHSARHSTGLAGQTQAEASTGGALLARAKEAMLAIQHSSADVRDIIDTISEIAGQTHLLAFNAAIEAARAGEHGAGFSVVANEVRKLAEKSALAAREIGKLITETVTRVDEGTRLTGDVEAAFARIAASVTKTSDSIALIHGSTQSQADSTRNVASLLSDLESVAMGR</sequence>
<feature type="domain" description="PAC" evidence="4">
    <location>
        <begin position="216"/>
        <end position="268"/>
    </location>
</feature>
<dbReference type="AlphaFoldDB" id="A0A2R4CAU4"/>
<dbReference type="GO" id="GO:0007165">
    <property type="term" value="P:signal transduction"/>
    <property type="evidence" value="ECO:0007669"/>
    <property type="project" value="UniProtKB-KW"/>
</dbReference>
<evidence type="ECO:0000259" key="4">
    <source>
        <dbReference type="PROSITE" id="PS50113"/>
    </source>
</evidence>
<dbReference type="CDD" id="cd00130">
    <property type="entry name" value="PAS"/>
    <property type="match status" value="4"/>
</dbReference>
<reference evidence="5 6" key="1">
    <citation type="submission" date="2018-03" db="EMBL/GenBank/DDBJ databases">
        <title>Massilia armeniaca sp. nov., isolated from desert soil.</title>
        <authorList>
            <person name="Huang H."/>
            <person name="Ren M."/>
        </authorList>
    </citation>
    <scope>NUCLEOTIDE SEQUENCE [LARGE SCALE GENOMIC DNA]</scope>
    <source>
        <strain evidence="5 6">ZMN-3</strain>
    </source>
</reference>
<feature type="domain" description="Methyl-accepting transducer" evidence="2">
    <location>
        <begin position="513"/>
        <end position="699"/>
    </location>
</feature>
<dbReference type="Proteomes" id="UP000240505">
    <property type="component" value="Chromosome"/>
</dbReference>
<dbReference type="PANTHER" id="PTHR24422">
    <property type="entry name" value="CHEMOTAXIS PROTEIN METHYLTRANSFERASE"/>
    <property type="match status" value="1"/>
</dbReference>
<feature type="domain" description="PAS" evidence="3">
    <location>
        <begin position="279"/>
        <end position="309"/>
    </location>
</feature>
<feature type="domain" description="PAS" evidence="3">
    <location>
        <begin position="18"/>
        <end position="65"/>
    </location>
</feature>
<feature type="domain" description="PAC" evidence="4">
    <location>
        <begin position="94"/>
        <end position="146"/>
    </location>
</feature>
<dbReference type="SMART" id="SM00283">
    <property type="entry name" value="MA"/>
    <property type="match status" value="1"/>
</dbReference>
<evidence type="ECO:0000313" key="5">
    <source>
        <dbReference type="EMBL" id="AVR96715.1"/>
    </source>
</evidence>
<dbReference type="GO" id="GO:0016020">
    <property type="term" value="C:membrane"/>
    <property type="evidence" value="ECO:0007669"/>
    <property type="project" value="InterPro"/>
</dbReference>
<dbReference type="Pfam" id="PF13426">
    <property type="entry name" value="PAS_9"/>
    <property type="match status" value="1"/>
</dbReference>
<evidence type="ECO:0000256" key="1">
    <source>
        <dbReference type="PROSITE-ProRule" id="PRU00284"/>
    </source>
</evidence>
<feature type="domain" description="PAC" evidence="4">
    <location>
        <begin position="338"/>
        <end position="390"/>
    </location>
</feature>
<keyword evidence="1" id="KW-0807">Transducer</keyword>
<feature type="domain" description="PAS" evidence="3">
    <location>
        <begin position="157"/>
        <end position="187"/>
    </location>
</feature>
<dbReference type="Gene3D" id="1.10.287.950">
    <property type="entry name" value="Methyl-accepting chemotaxis protein"/>
    <property type="match status" value="1"/>
</dbReference>
<organism evidence="5 6">
    <name type="scientific">Pseudoduganella armeniaca</name>
    <dbReference type="NCBI Taxonomy" id="2072590"/>
    <lineage>
        <taxon>Bacteria</taxon>
        <taxon>Pseudomonadati</taxon>
        <taxon>Pseudomonadota</taxon>
        <taxon>Betaproteobacteria</taxon>
        <taxon>Burkholderiales</taxon>
        <taxon>Oxalobacteraceae</taxon>
        <taxon>Telluria group</taxon>
        <taxon>Pseudoduganella</taxon>
    </lineage>
</organism>
<dbReference type="InterPro" id="IPR035965">
    <property type="entry name" value="PAS-like_dom_sf"/>
</dbReference>
<dbReference type="KEGG" id="masz:C9I28_14280"/>